<dbReference type="EMBL" id="CP063196">
    <property type="protein sequence ID" value="UOE19027.1"/>
    <property type="molecule type" value="Genomic_DNA"/>
</dbReference>
<dbReference type="InterPro" id="IPR001387">
    <property type="entry name" value="Cro/C1-type_HTH"/>
</dbReference>
<gene>
    <name evidence="3" type="ORF">NI17_020045</name>
</gene>
<feature type="domain" description="HTH cro/C1-type" evidence="2">
    <location>
        <begin position="72"/>
        <end position="144"/>
    </location>
</feature>
<dbReference type="Gene3D" id="1.10.260.40">
    <property type="entry name" value="lambda repressor-like DNA-binding domains"/>
    <property type="match status" value="1"/>
</dbReference>
<reference evidence="3" key="1">
    <citation type="submission" date="2020-10" db="EMBL/GenBank/DDBJ databases">
        <title>De novo genome project of the cellulose decomposer Thermobifida halotolerans type strain.</title>
        <authorList>
            <person name="Nagy I."/>
            <person name="Horvath B."/>
            <person name="Kukolya J."/>
            <person name="Nagy I."/>
            <person name="Orsini M."/>
        </authorList>
    </citation>
    <scope>NUCLEOTIDE SEQUENCE</scope>
    <source>
        <strain evidence="3">DSM 44931</strain>
    </source>
</reference>
<dbReference type="AlphaFoldDB" id="A0AA97LVQ7"/>
<evidence type="ECO:0000259" key="2">
    <source>
        <dbReference type="SMART" id="SM00530"/>
    </source>
</evidence>
<protein>
    <submittedName>
        <fullName evidence="3">Helix-turn-helix domain-containing protein</fullName>
    </submittedName>
</protein>
<dbReference type="PANTHER" id="PTHR35010">
    <property type="entry name" value="BLL4672 PROTEIN-RELATED"/>
    <property type="match status" value="1"/>
</dbReference>
<dbReference type="InterPro" id="IPR041413">
    <property type="entry name" value="MLTR_LBD"/>
</dbReference>
<feature type="region of interest" description="Disordered" evidence="1">
    <location>
        <begin position="1"/>
        <end position="31"/>
    </location>
</feature>
<dbReference type="KEGG" id="thao:NI17_020045"/>
<accession>A0AA97LVQ7</accession>
<dbReference type="SUPFAM" id="SSF47413">
    <property type="entry name" value="lambda repressor-like DNA-binding domains"/>
    <property type="match status" value="1"/>
</dbReference>
<evidence type="ECO:0000256" key="1">
    <source>
        <dbReference type="SAM" id="MobiDB-lite"/>
    </source>
</evidence>
<sequence length="390" mass="43752">MPRSFPPVKGSRYTSRPRPDRRPDTPTEWYRPPKASFISLTTHVATFTISRVIKNTATRRPPSPHLVELGNFLKARRAEITPAQVGLPGSGTRRTPGLRREEVALLAGVGVSWYTWIEQGRAASVSGEVLDAIARALRLGEAQRLYLRRLAGVSAEPEPAEIRPDPKAFQPFVDNWLPNPAYVADRYWNLVAVNETVRVLMGLDAPQNLLLDFFTNEQTRKRYPLWEDDAPIAVARFRSQAARYSSDPGFAALVTRLCGESPEFAELWGRHEVLEDSCGTEILQHPTTGNLSFTRATLDFTSRIALRLTVFVPITGTGTEDALEPLLRVSREKHTISFRVRGQRRRSVPSSRAEYEERFLSHACCTGEALQPDLPDPYLPLGRPPSHVHT</sequence>
<name>A0AA97LVQ7_9ACTN</name>
<evidence type="ECO:0000313" key="3">
    <source>
        <dbReference type="EMBL" id="UOE19027.1"/>
    </source>
</evidence>
<dbReference type="InterPro" id="IPR010982">
    <property type="entry name" value="Lambda_DNA-bd_dom_sf"/>
</dbReference>
<dbReference type="CDD" id="cd00093">
    <property type="entry name" value="HTH_XRE"/>
    <property type="match status" value="1"/>
</dbReference>
<dbReference type="SMART" id="SM00530">
    <property type="entry name" value="HTH_XRE"/>
    <property type="match status" value="1"/>
</dbReference>
<proteinExistence type="predicted"/>
<dbReference type="Pfam" id="PF13560">
    <property type="entry name" value="HTH_31"/>
    <property type="match status" value="1"/>
</dbReference>
<keyword evidence="4" id="KW-1185">Reference proteome</keyword>
<organism evidence="3 4">
    <name type="scientific">Thermobifida halotolerans</name>
    <dbReference type="NCBI Taxonomy" id="483545"/>
    <lineage>
        <taxon>Bacteria</taxon>
        <taxon>Bacillati</taxon>
        <taxon>Actinomycetota</taxon>
        <taxon>Actinomycetes</taxon>
        <taxon>Streptosporangiales</taxon>
        <taxon>Nocardiopsidaceae</taxon>
        <taxon>Thermobifida</taxon>
    </lineage>
</organism>
<dbReference type="PANTHER" id="PTHR35010:SF3">
    <property type="entry name" value="BLL4873 PROTEIN"/>
    <property type="match status" value="1"/>
</dbReference>
<evidence type="ECO:0000313" key="4">
    <source>
        <dbReference type="Proteomes" id="UP000265719"/>
    </source>
</evidence>
<dbReference type="Gene3D" id="3.30.450.180">
    <property type="match status" value="1"/>
</dbReference>
<dbReference type="Pfam" id="PF17765">
    <property type="entry name" value="MLTR_LBD"/>
    <property type="match status" value="1"/>
</dbReference>
<dbReference type="GO" id="GO:0003677">
    <property type="term" value="F:DNA binding"/>
    <property type="evidence" value="ECO:0007669"/>
    <property type="project" value="InterPro"/>
</dbReference>
<dbReference type="Proteomes" id="UP000265719">
    <property type="component" value="Chromosome"/>
</dbReference>